<name>A0A6J5Z7W9_9ZZZZ</name>
<dbReference type="EMBL" id="CAESAO010000020">
    <property type="protein sequence ID" value="CAB4338634.1"/>
    <property type="molecule type" value="Genomic_DNA"/>
</dbReference>
<feature type="transmembrane region" description="Helical" evidence="2">
    <location>
        <begin position="25"/>
        <end position="45"/>
    </location>
</feature>
<evidence type="ECO:0000313" key="3">
    <source>
        <dbReference type="EMBL" id="CAB4338634.1"/>
    </source>
</evidence>
<keyword evidence="2" id="KW-0472">Membrane</keyword>
<evidence type="ECO:0000256" key="1">
    <source>
        <dbReference type="SAM" id="MobiDB-lite"/>
    </source>
</evidence>
<feature type="region of interest" description="Disordered" evidence="1">
    <location>
        <begin position="106"/>
        <end position="130"/>
    </location>
</feature>
<evidence type="ECO:0000256" key="2">
    <source>
        <dbReference type="SAM" id="Phobius"/>
    </source>
</evidence>
<reference evidence="3" key="1">
    <citation type="submission" date="2020-05" db="EMBL/GenBank/DDBJ databases">
        <authorList>
            <person name="Chiriac C."/>
            <person name="Salcher M."/>
            <person name="Ghai R."/>
            <person name="Kavagutti S V."/>
        </authorList>
    </citation>
    <scope>NUCLEOTIDE SEQUENCE</scope>
</reference>
<accession>A0A6J5Z7W9</accession>
<proteinExistence type="predicted"/>
<sequence>MTTESPPQAKRGPSLSHGTLKKLSFAHSTVYICLLIVWLVPGLAVATSIFGFVHGVGWILMVLLILLALRARVVPLRTATAVAVLGGIAPFFGSYEFAREGRRREASSIGSSEIPPEAGVAASGTGPGAR</sequence>
<protein>
    <submittedName>
        <fullName evidence="3">Unannotated protein</fullName>
    </submittedName>
</protein>
<keyword evidence="2" id="KW-0812">Transmembrane</keyword>
<gene>
    <name evidence="3" type="ORF">UFOPK3522_00390</name>
</gene>
<feature type="transmembrane region" description="Helical" evidence="2">
    <location>
        <begin position="52"/>
        <end position="73"/>
    </location>
</feature>
<organism evidence="3">
    <name type="scientific">freshwater metagenome</name>
    <dbReference type="NCBI Taxonomy" id="449393"/>
    <lineage>
        <taxon>unclassified sequences</taxon>
        <taxon>metagenomes</taxon>
        <taxon>ecological metagenomes</taxon>
    </lineage>
</organism>
<dbReference type="AlphaFoldDB" id="A0A6J5Z7W9"/>
<keyword evidence="2" id="KW-1133">Transmembrane helix</keyword>
<feature type="transmembrane region" description="Helical" evidence="2">
    <location>
        <begin position="79"/>
        <end position="98"/>
    </location>
</feature>